<evidence type="ECO:0000256" key="1">
    <source>
        <dbReference type="ARBA" id="ARBA00004225"/>
    </source>
</evidence>
<dbReference type="InParanoid" id="A0A0G4FP91"/>
<dbReference type="InterPro" id="IPR050567">
    <property type="entry name" value="Mitochondrial_Carrier"/>
</dbReference>
<keyword evidence="3 10" id="KW-0813">Transport</keyword>
<keyword evidence="8 9" id="KW-0472">Membrane</keyword>
<dbReference type="Pfam" id="PF00153">
    <property type="entry name" value="Mito_carr"/>
    <property type="match status" value="4"/>
</dbReference>
<dbReference type="SUPFAM" id="SSF103506">
    <property type="entry name" value="Mitochondrial carrier"/>
    <property type="match status" value="1"/>
</dbReference>
<dbReference type="PANTHER" id="PTHR45624:SF10">
    <property type="entry name" value="SLC (SOLUTE CARRIER) HOMOLOG"/>
    <property type="match status" value="1"/>
</dbReference>
<keyword evidence="13" id="KW-1185">Reference proteome</keyword>
<dbReference type="InterPro" id="IPR018108">
    <property type="entry name" value="MCP_transmembrane"/>
</dbReference>
<keyword evidence="6" id="KW-1133">Transmembrane helix</keyword>
<dbReference type="GO" id="GO:0031966">
    <property type="term" value="C:mitochondrial membrane"/>
    <property type="evidence" value="ECO:0007669"/>
    <property type="project" value="UniProtKB-SubCell"/>
</dbReference>
<gene>
    <name evidence="12" type="ORF">Vbra_9406</name>
</gene>
<dbReference type="OMA" id="WHCARET"/>
<feature type="compositionally biased region" description="Pro residues" evidence="11">
    <location>
        <begin position="247"/>
        <end position="264"/>
    </location>
</feature>
<keyword evidence="4 9" id="KW-0812">Transmembrane</keyword>
<evidence type="ECO:0000256" key="8">
    <source>
        <dbReference type="ARBA" id="ARBA00023136"/>
    </source>
</evidence>
<evidence type="ECO:0000256" key="5">
    <source>
        <dbReference type="ARBA" id="ARBA00022737"/>
    </source>
</evidence>
<dbReference type="VEuPathDB" id="CryptoDB:Vbra_9406"/>
<dbReference type="PhylomeDB" id="A0A0G4FP91"/>
<evidence type="ECO:0000256" key="10">
    <source>
        <dbReference type="RuleBase" id="RU000488"/>
    </source>
</evidence>
<dbReference type="STRING" id="1169540.A0A0G4FP91"/>
<name>A0A0G4FP91_VITBC</name>
<reference evidence="12 13" key="1">
    <citation type="submission" date="2014-11" db="EMBL/GenBank/DDBJ databases">
        <authorList>
            <person name="Zhu J."/>
            <person name="Qi W."/>
            <person name="Song R."/>
        </authorList>
    </citation>
    <scope>NUCLEOTIDE SEQUENCE [LARGE SCALE GENOMIC DNA]</scope>
</reference>
<dbReference type="GO" id="GO:0022857">
    <property type="term" value="F:transmembrane transporter activity"/>
    <property type="evidence" value="ECO:0007669"/>
    <property type="project" value="TreeGrafter"/>
</dbReference>
<comment type="similarity">
    <text evidence="2 10">Belongs to the mitochondrial carrier (TC 2.A.29) family.</text>
</comment>
<evidence type="ECO:0000313" key="12">
    <source>
        <dbReference type="EMBL" id="CEM16029.1"/>
    </source>
</evidence>
<evidence type="ECO:0000256" key="3">
    <source>
        <dbReference type="ARBA" id="ARBA00022448"/>
    </source>
</evidence>
<organism evidence="12 13">
    <name type="scientific">Vitrella brassicaformis (strain CCMP3155)</name>
    <dbReference type="NCBI Taxonomy" id="1169540"/>
    <lineage>
        <taxon>Eukaryota</taxon>
        <taxon>Sar</taxon>
        <taxon>Alveolata</taxon>
        <taxon>Colpodellida</taxon>
        <taxon>Vitrellaceae</taxon>
        <taxon>Vitrella</taxon>
    </lineage>
</organism>
<comment type="subcellular location">
    <subcellularLocation>
        <location evidence="1">Mitochondrion membrane</location>
        <topology evidence="1">Multi-pass membrane protein</topology>
    </subcellularLocation>
</comment>
<evidence type="ECO:0000256" key="7">
    <source>
        <dbReference type="ARBA" id="ARBA00023128"/>
    </source>
</evidence>
<evidence type="ECO:0000256" key="11">
    <source>
        <dbReference type="SAM" id="MobiDB-lite"/>
    </source>
</evidence>
<dbReference type="PANTHER" id="PTHR45624">
    <property type="entry name" value="MITOCHONDRIAL BASIC AMINO ACIDS TRANSPORTER-RELATED"/>
    <property type="match status" value="1"/>
</dbReference>
<accession>A0A0G4FP91</accession>
<evidence type="ECO:0000256" key="4">
    <source>
        <dbReference type="ARBA" id="ARBA00022692"/>
    </source>
</evidence>
<evidence type="ECO:0000256" key="9">
    <source>
        <dbReference type="PROSITE-ProRule" id="PRU00282"/>
    </source>
</evidence>
<dbReference type="PROSITE" id="PS50920">
    <property type="entry name" value="SOLCAR"/>
    <property type="match status" value="3"/>
</dbReference>
<dbReference type="EMBL" id="CDMY01000476">
    <property type="protein sequence ID" value="CEM16029.1"/>
    <property type="molecule type" value="Genomic_DNA"/>
</dbReference>
<feature type="region of interest" description="Disordered" evidence="11">
    <location>
        <begin position="240"/>
        <end position="264"/>
    </location>
</feature>
<proteinExistence type="inferred from homology"/>
<dbReference type="Gene3D" id="1.50.40.10">
    <property type="entry name" value="Mitochondrial carrier domain"/>
    <property type="match status" value="2"/>
</dbReference>
<keyword evidence="5" id="KW-0677">Repeat</keyword>
<dbReference type="OrthoDB" id="193856at2759"/>
<dbReference type="InterPro" id="IPR023395">
    <property type="entry name" value="MCP_dom_sf"/>
</dbReference>
<evidence type="ECO:0000256" key="2">
    <source>
        <dbReference type="ARBA" id="ARBA00006375"/>
    </source>
</evidence>
<evidence type="ECO:0000256" key="6">
    <source>
        <dbReference type="ARBA" id="ARBA00022989"/>
    </source>
</evidence>
<feature type="repeat" description="Solcar" evidence="9">
    <location>
        <begin position="265"/>
        <end position="391"/>
    </location>
</feature>
<keyword evidence="7" id="KW-0496">Mitochondrion</keyword>
<feature type="repeat" description="Solcar" evidence="9">
    <location>
        <begin position="156"/>
        <end position="238"/>
    </location>
</feature>
<evidence type="ECO:0008006" key="14">
    <source>
        <dbReference type="Google" id="ProtNLM"/>
    </source>
</evidence>
<protein>
    <recommendedName>
        <fullName evidence="14">Mitochondrial carrier protein</fullName>
    </recommendedName>
</protein>
<dbReference type="AlphaFoldDB" id="A0A0G4FP91"/>
<feature type="repeat" description="Solcar" evidence="9">
    <location>
        <begin position="47"/>
        <end position="129"/>
    </location>
</feature>
<evidence type="ECO:0000313" key="13">
    <source>
        <dbReference type="Proteomes" id="UP000041254"/>
    </source>
</evidence>
<sequence length="398" mass="43230">MWAYSSSHPSDEAAGVEVSHHQPAVHHADVVVNAPWVSARVALTRLPEKSISFISGWVAGLSGIVVAHPFDTLKTRLQIGRTSSHHHFRLSSLTPRYITTLYAGVGPPLLVAGILQSCLFGSFNHFKGYFQGLAEPHVAQARALGSTYGYVKVAVLSGLSVFVSGSCAGLCTSVITCPSGMVKVQQQCSPDLTMLQVIKALIRKGGLPLIFRGYSAHIFMEIFGRGTYFTVYDVVKRELHQTTQSPSPAPSPTPSTPPPSPPPSMPYYKRAAAGMCAGIAGWLVVFPFDVLKSRLQAQPLFEGAARIPSGPQTHLSDPYAFDTSGRRTTERATGHRGWAAPKKYEGFWHCARETWKEGGVRAFYRGLGFTLARAAPVACVVLPVYDVTHETLLRWRNG</sequence>
<dbReference type="Proteomes" id="UP000041254">
    <property type="component" value="Unassembled WGS sequence"/>
</dbReference>